<protein>
    <recommendedName>
        <fullName evidence="3">Reverse transcriptase domain-containing protein</fullName>
    </recommendedName>
</protein>
<dbReference type="InterPro" id="IPR001969">
    <property type="entry name" value="Aspartic_peptidase_AS"/>
</dbReference>
<evidence type="ECO:0000313" key="2">
    <source>
        <dbReference type="Proteomes" id="UP000225706"/>
    </source>
</evidence>
<dbReference type="InterPro" id="IPR051320">
    <property type="entry name" value="Viral_Replic_Matur_Polypro"/>
</dbReference>
<dbReference type="Gene3D" id="3.30.70.270">
    <property type="match status" value="1"/>
</dbReference>
<dbReference type="InterPro" id="IPR043128">
    <property type="entry name" value="Rev_trsase/Diguanyl_cyclase"/>
</dbReference>
<dbReference type="SUPFAM" id="SSF56672">
    <property type="entry name" value="DNA/RNA polymerases"/>
    <property type="match status" value="1"/>
</dbReference>
<reference evidence="2" key="1">
    <citation type="journal article" date="2017" name="bioRxiv">
        <title>Comparative analysis of the genomes of Stylophora pistillata and Acropora digitifera provides evidence for extensive differences between species of corals.</title>
        <authorList>
            <person name="Voolstra C.R."/>
            <person name="Li Y."/>
            <person name="Liew Y.J."/>
            <person name="Baumgarten S."/>
            <person name="Zoccola D."/>
            <person name="Flot J.-F."/>
            <person name="Tambutte S."/>
            <person name="Allemand D."/>
            <person name="Aranda M."/>
        </authorList>
    </citation>
    <scope>NUCLEOTIDE SEQUENCE [LARGE SCALE GENOMIC DNA]</scope>
</reference>
<name>A0A2B4S984_STYPI</name>
<keyword evidence="2" id="KW-1185">Reference proteome</keyword>
<gene>
    <name evidence="1" type="ORF">AWC38_SpisGene10379</name>
</gene>
<dbReference type="Proteomes" id="UP000225706">
    <property type="component" value="Unassembled WGS sequence"/>
</dbReference>
<dbReference type="GO" id="GO:0004190">
    <property type="term" value="F:aspartic-type endopeptidase activity"/>
    <property type="evidence" value="ECO:0007669"/>
    <property type="project" value="InterPro"/>
</dbReference>
<dbReference type="PROSITE" id="PS00141">
    <property type="entry name" value="ASP_PROTEASE"/>
    <property type="match status" value="1"/>
</dbReference>
<dbReference type="GO" id="GO:0006508">
    <property type="term" value="P:proteolysis"/>
    <property type="evidence" value="ECO:0007669"/>
    <property type="project" value="InterPro"/>
</dbReference>
<dbReference type="PANTHER" id="PTHR33064:SF37">
    <property type="entry name" value="RIBONUCLEASE H"/>
    <property type="match status" value="1"/>
</dbReference>
<dbReference type="Gene3D" id="3.10.10.10">
    <property type="entry name" value="HIV Type 1 Reverse Transcriptase, subunit A, domain 1"/>
    <property type="match status" value="1"/>
</dbReference>
<sequence>MVTDDRDDLDTEICEPLDESSDLVVPPVHGEEPTALRVGIVQSPVLNTFYHEHPVQLTLDTGTTSNMIHASSAKLYGFPITTASQMARQADGVTPMDVIGEVHCSLTRGQLTFQLDALVVRQLDVDILAGNPFMIRKDIGVRLAKRQIEIAGTEIISYSSPSRHTRQPNNGASGKIEAVVNICPTLPPQRKGRLPQDNRNTLEELQNKLDELEAAGVFAKPEQVNVHVEYLNTSFLVKKRNGGSRLVTSFREVPQYSKPQLSLMPNVDNVLHEIGKWKYIVITDLLKSFYQIPLANSSMKYCGIATPFKAFVFTLVLPWACLGPKLALRS</sequence>
<evidence type="ECO:0008006" key="3">
    <source>
        <dbReference type="Google" id="ProtNLM"/>
    </source>
</evidence>
<proteinExistence type="predicted"/>
<dbReference type="CDD" id="cd00303">
    <property type="entry name" value="retropepsin_like"/>
    <property type="match status" value="1"/>
</dbReference>
<comment type="caution">
    <text evidence="1">The sequence shown here is derived from an EMBL/GenBank/DDBJ whole genome shotgun (WGS) entry which is preliminary data.</text>
</comment>
<dbReference type="PANTHER" id="PTHR33064">
    <property type="entry name" value="POL PROTEIN"/>
    <property type="match status" value="1"/>
</dbReference>
<dbReference type="AlphaFoldDB" id="A0A2B4S984"/>
<dbReference type="Gene3D" id="2.40.70.10">
    <property type="entry name" value="Acid Proteases"/>
    <property type="match status" value="1"/>
</dbReference>
<dbReference type="InterPro" id="IPR021109">
    <property type="entry name" value="Peptidase_aspartic_dom_sf"/>
</dbReference>
<evidence type="ECO:0000313" key="1">
    <source>
        <dbReference type="EMBL" id="PFX25025.1"/>
    </source>
</evidence>
<dbReference type="EMBL" id="LSMT01000162">
    <property type="protein sequence ID" value="PFX25025.1"/>
    <property type="molecule type" value="Genomic_DNA"/>
</dbReference>
<organism evidence="1 2">
    <name type="scientific">Stylophora pistillata</name>
    <name type="common">Smooth cauliflower coral</name>
    <dbReference type="NCBI Taxonomy" id="50429"/>
    <lineage>
        <taxon>Eukaryota</taxon>
        <taxon>Metazoa</taxon>
        <taxon>Cnidaria</taxon>
        <taxon>Anthozoa</taxon>
        <taxon>Hexacorallia</taxon>
        <taxon>Scleractinia</taxon>
        <taxon>Astrocoeniina</taxon>
        <taxon>Pocilloporidae</taxon>
        <taxon>Stylophora</taxon>
    </lineage>
</organism>
<accession>A0A2B4S984</accession>
<dbReference type="InterPro" id="IPR043502">
    <property type="entry name" value="DNA/RNA_pol_sf"/>
</dbReference>